<sequence>MAASLHVLVGNLPKDNFSIMREHFNSNHVDSLLCKGVYLYEYVNGFSKFNETKSPARDHFFSSLSGELITEDEYAYANEVWLTLQLKTLGEYHDIYLKADILLLCDVFQNFRSLYMEYYKIDPCHLLNAPGLA</sequence>
<accession>A0A4Y2TIQ4</accession>
<name>A0A4Y2TIQ4_ARAVE</name>
<evidence type="ECO:0000313" key="2">
    <source>
        <dbReference type="Proteomes" id="UP000499080"/>
    </source>
</evidence>
<dbReference type="AlphaFoldDB" id="A0A4Y2TIQ4"/>
<reference evidence="1 2" key="1">
    <citation type="journal article" date="2019" name="Sci. Rep.">
        <title>Orb-weaving spider Araneus ventricosus genome elucidates the spidroin gene catalogue.</title>
        <authorList>
            <person name="Kono N."/>
            <person name="Nakamura H."/>
            <person name="Ohtoshi R."/>
            <person name="Moran D.A.P."/>
            <person name="Shinohara A."/>
            <person name="Yoshida Y."/>
            <person name="Fujiwara M."/>
            <person name="Mori M."/>
            <person name="Tomita M."/>
            <person name="Arakawa K."/>
        </authorList>
    </citation>
    <scope>NUCLEOTIDE SEQUENCE [LARGE SCALE GENOMIC DNA]</scope>
</reference>
<proteinExistence type="predicted"/>
<protein>
    <recommendedName>
        <fullName evidence="3">DNA-directed DNA polymerase</fullName>
    </recommendedName>
</protein>
<dbReference type="OrthoDB" id="414982at2759"/>
<gene>
    <name evidence="1" type="ORF">AVEN_72867_1</name>
</gene>
<organism evidence="1 2">
    <name type="scientific">Araneus ventricosus</name>
    <name type="common">Orbweaver spider</name>
    <name type="synonym">Epeira ventricosa</name>
    <dbReference type="NCBI Taxonomy" id="182803"/>
    <lineage>
        <taxon>Eukaryota</taxon>
        <taxon>Metazoa</taxon>
        <taxon>Ecdysozoa</taxon>
        <taxon>Arthropoda</taxon>
        <taxon>Chelicerata</taxon>
        <taxon>Arachnida</taxon>
        <taxon>Araneae</taxon>
        <taxon>Araneomorphae</taxon>
        <taxon>Entelegynae</taxon>
        <taxon>Araneoidea</taxon>
        <taxon>Araneidae</taxon>
        <taxon>Araneus</taxon>
    </lineage>
</organism>
<comment type="caution">
    <text evidence="1">The sequence shown here is derived from an EMBL/GenBank/DDBJ whole genome shotgun (WGS) entry which is preliminary data.</text>
</comment>
<dbReference type="PANTHER" id="PTHR31511">
    <property type="entry name" value="PROTEIN CBG23764"/>
    <property type="match status" value="1"/>
</dbReference>
<keyword evidence="2" id="KW-1185">Reference proteome</keyword>
<dbReference type="PANTHER" id="PTHR31511:SF12">
    <property type="entry name" value="RHO TERMINATION FACTOR N-TERMINAL DOMAIN-CONTAINING PROTEIN"/>
    <property type="match status" value="1"/>
</dbReference>
<evidence type="ECO:0000313" key="1">
    <source>
        <dbReference type="EMBL" id="GBO00525.1"/>
    </source>
</evidence>
<evidence type="ECO:0008006" key="3">
    <source>
        <dbReference type="Google" id="ProtNLM"/>
    </source>
</evidence>
<dbReference type="EMBL" id="BGPR01029002">
    <property type="protein sequence ID" value="GBO00525.1"/>
    <property type="molecule type" value="Genomic_DNA"/>
</dbReference>
<dbReference type="Proteomes" id="UP000499080">
    <property type="component" value="Unassembled WGS sequence"/>
</dbReference>